<dbReference type="AlphaFoldDB" id="A0AAU8AB59"/>
<keyword evidence="1" id="KW-1133">Transmembrane helix</keyword>
<dbReference type="RefSeq" id="WP_353423875.1">
    <property type="nucleotide sequence ID" value="NZ_CP117826.1"/>
</dbReference>
<feature type="transmembrane region" description="Helical" evidence="1">
    <location>
        <begin position="14"/>
        <end position="37"/>
    </location>
</feature>
<dbReference type="InterPro" id="IPR012427">
    <property type="entry name" value="DUF1622"/>
</dbReference>
<keyword evidence="1" id="KW-0472">Membrane</keyword>
<dbReference type="PANTHER" id="PTHR38468">
    <property type="entry name" value="SLL0939 PROTEIN"/>
    <property type="match status" value="1"/>
</dbReference>
<proteinExistence type="predicted"/>
<accession>A0AAU8AB59</accession>
<keyword evidence="1" id="KW-0812">Transmembrane</keyword>
<evidence type="ECO:0000313" key="2">
    <source>
        <dbReference type="EMBL" id="XCC63105.1"/>
    </source>
</evidence>
<gene>
    <name evidence="2" type="ORF">PUP29_04105</name>
</gene>
<reference evidence="2" key="1">
    <citation type="submission" date="2023-02" db="EMBL/GenBank/DDBJ databases">
        <title>Gut commensal Christensenella minuta modulates host metabolism via a new class of secondary bile acids.</title>
        <authorList>
            <person name="Liu C."/>
        </authorList>
    </citation>
    <scope>NUCLEOTIDE SEQUENCE</scope>
    <source>
        <strain evidence="2">CA70</strain>
    </source>
</reference>
<sequence>MEFLAPYLDIVTTVLYLCSITVLLWGMVLCLRDFLASHLRREIRSGRMRELTEIKNNLGRYVLLALEVLIVADIIDSIVKPTFEDILRLAAIVAIRTVISYFLNKEIRDSEQWGKVNEKKRSERHE</sequence>
<dbReference type="PANTHER" id="PTHR38468:SF1">
    <property type="entry name" value="SLL0939 PROTEIN"/>
    <property type="match status" value="1"/>
</dbReference>
<protein>
    <submittedName>
        <fullName evidence="2">DUF1622 domain-containing protein</fullName>
    </submittedName>
</protein>
<dbReference type="Pfam" id="PF07784">
    <property type="entry name" value="DUF1622"/>
    <property type="match status" value="1"/>
</dbReference>
<name>A0AAU8AB59_9FIRM</name>
<dbReference type="EMBL" id="CP117826">
    <property type="protein sequence ID" value="XCC63105.1"/>
    <property type="molecule type" value="Genomic_DNA"/>
</dbReference>
<organism evidence="2">
    <name type="scientific">Christensenella massiliensis</name>
    <dbReference type="NCBI Taxonomy" id="1805714"/>
    <lineage>
        <taxon>Bacteria</taxon>
        <taxon>Bacillati</taxon>
        <taxon>Bacillota</taxon>
        <taxon>Clostridia</taxon>
        <taxon>Christensenellales</taxon>
        <taxon>Christensenellaceae</taxon>
        <taxon>Christensenella</taxon>
    </lineage>
</organism>
<evidence type="ECO:0000256" key="1">
    <source>
        <dbReference type="SAM" id="Phobius"/>
    </source>
</evidence>